<protein>
    <submittedName>
        <fullName evidence="7">RNA polymerase sigma-70 factor (ECF subfamily)</fullName>
    </submittedName>
</protein>
<dbReference type="Proteomes" id="UP000244168">
    <property type="component" value="Unassembled WGS sequence"/>
</dbReference>
<dbReference type="RefSeq" id="WP_107829617.1">
    <property type="nucleotide sequence ID" value="NZ_CP160205.1"/>
</dbReference>
<organism evidence="7 8">
    <name type="scientific">Mucilaginibacter yixingensis</name>
    <dbReference type="NCBI Taxonomy" id="1295612"/>
    <lineage>
        <taxon>Bacteria</taxon>
        <taxon>Pseudomonadati</taxon>
        <taxon>Bacteroidota</taxon>
        <taxon>Sphingobacteriia</taxon>
        <taxon>Sphingobacteriales</taxon>
        <taxon>Sphingobacteriaceae</taxon>
        <taxon>Mucilaginibacter</taxon>
    </lineage>
</organism>
<feature type="domain" description="RNA polymerase sigma-70 region 2" evidence="5">
    <location>
        <begin position="28"/>
        <end position="90"/>
    </location>
</feature>
<dbReference type="InterPro" id="IPR014284">
    <property type="entry name" value="RNA_pol_sigma-70_dom"/>
</dbReference>
<accession>A0A2T5J6V9</accession>
<dbReference type="InterPro" id="IPR036388">
    <property type="entry name" value="WH-like_DNA-bd_sf"/>
</dbReference>
<keyword evidence="4" id="KW-0804">Transcription</keyword>
<dbReference type="InterPro" id="IPR013325">
    <property type="entry name" value="RNA_pol_sigma_r2"/>
</dbReference>
<dbReference type="InterPro" id="IPR007627">
    <property type="entry name" value="RNA_pol_sigma70_r2"/>
</dbReference>
<keyword evidence="8" id="KW-1185">Reference proteome</keyword>
<evidence type="ECO:0000313" key="7">
    <source>
        <dbReference type="EMBL" id="PTQ94887.1"/>
    </source>
</evidence>
<dbReference type="Gene3D" id="1.10.1740.10">
    <property type="match status" value="1"/>
</dbReference>
<evidence type="ECO:0000256" key="3">
    <source>
        <dbReference type="ARBA" id="ARBA00023082"/>
    </source>
</evidence>
<dbReference type="InterPro" id="IPR013249">
    <property type="entry name" value="RNA_pol_sigma70_r4_t2"/>
</dbReference>
<dbReference type="Pfam" id="PF08281">
    <property type="entry name" value="Sigma70_r4_2"/>
    <property type="match status" value="1"/>
</dbReference>
<comment type="similarity">
    <text evidence="1">Belongs to the sigma-70 factor family. ECF subfamily.</text>
</comment>
<dbReference type="InterPro" id="IPR039425">
    <property type="entry name" value="RNA_pol_sigma-70-like"/>
</dbReference>
<name>A0A2T5J6V9_9SPHI</name>
<keyword evidence="3" id="KW-0731">Sigma factor</keyword>
<dbReference type="GO" id="GO:0006352">
    <property type="term" value="P:DNA-templated transcription initiation"/>
    <property type="evidence" value="ECO:0007669"/>
    <property type="project" value="InterPro"/>
</dbReference>
<dbReference type="OrthoDB" id="679904at2"/>
<evidence type="ECO:0000259" key="5">
    <source>
        <dbReference type="Pfam" id="PF04542"/>
    </source>
</evidence>
<sequence length="193" mass="22537">MPAYSHYSDNVLMLLLKEGDAIAFNEIYSRNWQQLYQTAYRRLKDRELCKDVIHDVFADLWNKCAEKDIADLQPYLHTAVRYKIYTLLAKGNAAPHFVEPFEDMAVSPVMADSWLEADELERLIGLWLDTLPKKRQQIFKMRYEENLSTKAISEQLNISQKTVQNQLLNSISGLRGYLSHYLTILIILGFFNK</sequence>
<comment type="caution">
    <text evidence="7">The sequence shown here is derived from an EMBL/GenBank/DDBJ whole genome shotgun (WGS) entry which is preliminary data.</text>
</comment>
<feature type="domain" description="RNA polymerase sigma factor 70 region 4 type 2" evidence="6">
    <location>
        <begin position="128"/>
        <end position="167"/>
    </location>
</feature>
<dbReference type="InterPro" id="IPR013324">
    <property type="entry name" value="RNA_pol_sigma_r3/r4-like"/>
</dbReference>
<dbReference type="PANTHER" id="PTHR43133:SF46">
    <property type="entry name" value="RNA POLYMERASE SIGMA-70 FACTOR ECF SUBFAMILY"/>
    <property type="match status" value="1"/>
</dbReference>
<evidence type="ECO:0000256" key="4">
    <source>
        <dbReference type="ARBA" id="ARBA00023163"/>
    </source>
</evidence>
<dbReference type="Gene3D" id="1.10.10.10">
    <property type="entry name" value="Winged helix-like DNA-binding domain superfamily/Winged helix DNA-binding domain"/>
    <property type="match status" value="1"/>
</dbReference>
<dbReference type="PANTHER" id="PTHR43133">
    <property type="entry name" value="RNA POLYMERASE ECF-TYPE SIGMA FACTO"/>
    <property type="match status" value="1"/>
</dbReference>
<reference evidence="7 8" key="1">
    <citation type="submission" date="2018-04" db="EMBL/GenBank/DDBJ databases">
        <title>Genomic Encyclopedia of Archaeal and Bacterial Type Strains, Phase II (KMG-II): from individual species to whole genera.</title>
        <authorList>
            <person name="Goeker M."/>
        </authorList>
    </citation>
    <scope>NUCLEOTIDE SEQUENCE [LARGE SCALE GENOMIC DNA]</scope>
    <source>
        <strain evidence="7 8">DSM 26809</strain>
    </source>
</reference>
<gene>
    <name evidence="7" type="ORF">C8P68_10697</name>
</gene>
<dbReference type="SUPFAM" id="SSF88659">
    <property type="entry name" value="Sigma3 and sigma4 domains of RNA polymerase sigma factors"/>
    <property type="match status" value="1"/>
</dbReference>
<proteinExistence type="inferred from homology"/>
<evidence type="ECO:0000256" key="2">
    <source>
        <dbReference type="ARBA" id="ARBA00023015"/>
    </source>
</evidence>
<dbReference type="SUPFAM" id="SSF88946">
    <property type="entry name" value="Sigma2 domain of RNA polymerase sigma factors"/>
    <property type="match status" value="1"/>
</dbReference>
<dbReference type="EMBL" id="QAOQ01000006">
    <property type="protein sequence ID" value="PTQ94887.1"/>
    <property type="molecule type" value="Genomic_DNA"/>
</dbReference>
<evidence type="ECO:0000313" key="8">
    <source>
        <dbReference type="Proteomes" id="UP000244168"/>
    </source>
</evidence>
<evidence type="ECO:0000256" key="1">
    <source>
        <dbReference type="ARBA" id="ARBA00010641"/>
    </source>
</evidence>
<dbReference type="GO" id="GO:0003677">
    <property type="term" value="F:DNA binding"/>
    <property type="evidence" value="ECO:0007669"/>
    <property type="project" value="InterPro"/>
</dbReference>
<dbReference type="Pfam" id="PF04542">
    <property type="entry name" value="Sigma70_r2"/>
    <property type="match status" value="1"/>
</dbReference>
<keyword evidence="2" id="KW-0805">Transcription regulation</keyword>
<dbReference type="AlphaFoldDB" id="A0A2T5J6V9"/>
<evidence type="ECO:0000259" key="6">
    <source>
        <dbReference type="Pfam" id="PF08281"/>
    </source>
</evidence>
<dbReference type="NCBIfam" id="TIGR02937">
    <property type="entry name" value="sigma70-ECF"/>
    <property type="match status" value="1"/>
</dbReference>
<dbReference type="GO" id="GO:0016987">
    <property type="term" value="F:sigma factor activity"/>
    <property type="evidence" value="ECO:0007669"/>
    <property type="project" value="UniProtKB-KW"/>
</dbReference>